<protein>
    <submittedName>
        <fullName evidence="1">Uncharacterized protein</fullName>
    </submittedName>
</protein>
<name>A0A2P4YLZ0_9STRA</name>
<dbReference type="AlphaFoldDB" id="A0A2P4YLZ0"/>
<dbReference type="OrthoDB" id="122031at2759"/>
<reference evidence="1 2" key="1">
    <citation type="journal article" date="2017" name="Genome Biol. Evol.">
        <title>Phytophthora megakarya and P. palmivora, closely related causal agents of cacao black pod rot, underwent increases in genome sizes and gene numbers by different mechanisms.</title>
        <authorList>
            <person name="Ali S.S."/>
            <person name="Shao J."/>
            <person name="Lary D.J."/>
            <person name="Kronmiller B."/>
            <person name="Shen D."/>
            <person name="Strem M.D."/>
            <person name="Amoako-Attah I."/>
            <person name="Akrofi A.Y."/>
            <person name="Begoude B.A."/>
            <person name="Ten Hoopen G.M."/>
            <person name="Coulibaly K."/>
            <person name="Kebe B.I."/>
            <person name="Melnick R.L."/>
            <person name="Guiltinan M.J."/>
            <person name="Tyler B.M."/>
            <person name="Meinhardt L.W."/>
            <person name="Bailey B.A."/>
        </authorList>
    </citation>
    <scope>NUCLEOTIDE SEQUENCE [LARGE SCALE GENOMIC DNA]</scope>
    <source>
        <strain evidence="2">sbr112.9</strain>
    </source>
</reference>
<dbReference type="EMBL" id="NCKW01001896">
    <property type="protein sequence ID" value="POM78823.1"/>
    <property type="molecule type" value="Genomic_DNA"/>
</dbReference>
<proteinExistence type="predicted"/>
<comment type="caution">
    <text evidence="1">The sequence shown here is derived from an EMBL/GenBank/DDBJ whole genome shotgun (WGS) entry which is preliminary data.</text>
</comment>
<evidence type="ECO:0000313" key="1">
    <source>
        <dbReference type="EMBL" id="POM78823.1"/>
    </source>
</evidence>
<accession>A0A2P4YLZ0</accession>
<gene>
    <name evidence="1" type="ORF">PHPALM_3601</name>
</gene>
<sequence length="117" mass="13378">MGGDETGEARKEPAITIATGANMPVPPMYRGSTKKEKKAFMDSYLIYKRRIMTLNQRSYGKGFVMPLIWKSYFLAARRPDVQDHYQLAQAMRSLAMNTSLPDPEPRVMKLVTDFNEI</sequence>
<dbReference type="Proteomes" id="UP000237271">
    <property type="component" value="Unassembled WGS sequence"/>
</dbReference>
<evidence type="ECO:0000313" key="2">
    <source>
        <dbReference type="Proteomes" id="UP000237271"/>
    </source>
</evidence>
<organism evidence="1 2">
    <name type="scientific">Phytophthora palmivora</name>
    <dbReference type="NCBI Taxonomy" id="4796"/>
    <lineage>
        <taxon>Eukaryota</taxon>
        <taxon>Sar</taxon>
        <taxon>Stramenopiles</taxon>
        <taxon>Oomycota</taxon>
        <taxon>Peronosporomycetes</taxon>
        <taxon>Peronosporales</taxon>
        <taxon>Peronosporaceae</taxon>
        <taxon>Phytophthora</taxon>
    </lineage>
</organism>
<keyword evidence="2" id="KW-1185">Reference proteome</keyword>